<dbReference type="InterPro" id="IPR001242">
    <property type="entry name" value="Condensation_dom"/>
</dbReference>
<evidence type="ECO:0000313" key="2">
    <source>
        <dbReference type="EMBL" id="RZU42223.1"/>
    </source>
</evidence>
<sequence length="428" mass="46585">MLRDASVMPATKLKKEVRTLGAMERLFWLMDQKHPAHLTVTAEVKGFTTVQSWRDALDAVQRRHPVLSTSINRNEEGQPALYQVDAAPIPLRVVDGSVQGCWELELDREMAVPFTPEQAPLIRSVLIHKPQSAVLIMIAHHAIADGMALVFLIRDLLQVLSGGQIEALSFSSTAEELLSKLAKGEETVQAEASQAGAPQAEPALYREGNGLAPRVTARKLDEDLTAALKERARREGTTVQGALCAALVLAGRKTSNTWRKQSVRVISPINVRASLGAGEACGLYLVGGMVPFQPGDSRAFWELARIAKKELSPSQTFQSLSTSLHGLEAIMFKDMDVETAAQIAAVAFARDLMVSNLGQIPYESEFGELKLEAVWGPTALQGLEGEQNVGIATTNGAIRLLHASYSLIPYLLENTELIFRAACEDTRD</sequence>
<dbReference type="Proteomes" id="UP000292958">
    <property type="component" value="Unassembled WGS sequence"/>
</dbReference>
<accession>A0A4Q7YYG1</accession>
<organism evidence="2 3">
    <name type="scientific">Edaphobacter modestus</name>
    <dbReference type="NCBI Taxonomy" id="388466"/>
    <lineage>
        <taxon>Bacteria</taxon>
        <taxon>Pseudomonadati</taxon>
        <taxon>Acidobacteriota</taxon>
        <taxon>Terriglobia</taxon>
        <taxon>Terriglobales</taxon>
        <taxon>Acidobacteriaceae</taxon>
        <taxon>Edaphobacter</taxon>
    </lineage>
</organism>
<dbReference type="Gene3D" id="3.30.559.30">
    <property type="entry name" value="Nonribosomal peptide synthetase, condensation domain"/>
    <property type="match status" value="1"/>
</dbReference>
<comment type="caution">
    <text evidence="2">The sequence shown here is derived from an EMBL/GenBank/DDBJ whole genome shotgun (WGS) entry which is preliminary data.</text>
</comment>
<evidence type="ECO:0000313" key="3">
    <source>
        <dbReference type="Proteomes" id="UP000292958"/>
    </source>
</evidence>
<reference evidence="2 3" key="1">
    <citation type="submission" date="2019-02" db="EMBL/GenBank/DDBJ databases">
        <title>Genomic Encyclopedia of Archaeal and Bacterial Type Strains, Phase II (KMG-II): from individual species to whole genera.</title>
        <authorList>
            <person name="Goeker M."/>
        </authorList>
    </citation>
    <scope>NUCLEOTIDE SEQUENCE [LARGE SCALE GENOMIC DNA]</scope>
    <source>
        <strain evidence="2 3">DSM 18101</strain>
    </source>
</reference>
<dbReference type="SUPFAM" id="SSF52777">
    <property type="entry name" value="CoA-dependent acyltransferases"/>
    <property type="match status" value="2"/>
</dbReference>
<gene>
    <name evidence="2" type="ORF">BDD14_3776</name>
</gene>
<dbReference type="AlphaFoldDB" id="A0A4Q7YYG1"/>
<dbReference type="EMBL" id="SHKW01000001">
    <property type="protein sequence ID" value="RZU42223.1"/>
    <property type="molecule type" value="Genomic_DNA"/>
</dbReference>
<proteinExistence type="predicted"/>
<dbReference type="GO" id="GO:0003824">
    <property type="term" value="F:catalytic activity"/>
    <property type="evidence" value="ECO:0007669"/>
    <property type="project" value="InterPro"/>
</dbReference>
<dbReference type="Gene3D" id="3.30.559.10">
    <property type="entry name" value="Chloramphenicol acetyltransferase-like domain"/>
    <property type="match status" value="1"/>
</dbReference>
<dbReference type="PANTHER" id="PTHR28037:SF1">
    <property type="entry name" value="ALCOHOL O-ACETYLTRANSFERASE 1-RELATED"/>
    <property type="match status" value="1"/>
</dbReference>
<evidence type="ECO:0000259" key="1">
    <source>
        <dbReference type="Pfam" id="PF00668"/>
    </source>
</evidence>
<dbReference type="Pfam" id="PF00668">
    <property type="entry name" value="Condensation"/>
    <property type="match status" value="1"/>
</dbReference>
<keyword evidence="3" id="KW-1185">Reference proteome</keyword>
<feature type="domain" description="Condensation" evidence="1">
    <location>
        <begin position="30"/>
        <end position="285"/>
    </location>
</feature>
<name>A0A4Q7YYG1_9BACT</name>
<dbReference type="InterPro" id="IPR052058">
    <property type="entry name" value="Alcohol_O-acetyltransferase"/>
</dbReference>
<dbReference type="InterPro" id="IPR023213">
    <property type="entry name" value="CAT-like_dom_sf"/>
</dbReference>
<dbReference type="PANTHER" id="PTHR28037">
    <property type="entry name" value="ALCOHOL O-ACETYLTRANSFERASE 1-RELATED"/>
    <property type="match status" value="1"/>
</dbReference>
<protein>
    <submittedName>
        <fullName evidence="2">Condensation domain-containing protein</fullName>
    </submittedName>
</protein>